<dbReference type="Gene3D" id="3.50.50.60">
    <property type="entry name" value="FAD/NAD(P)-binding domain"/>
    <property type="match status" value="3"/>
</dbReference>
<comment type="cofactor">
    <cofactor evidence="1">
        <name>FAD</name>
        <dbReference type="ChEBI" id="CHEBI:57692"/>
    </cofactor>
</comment>
<evidence type="ECO:0000313" key="9">
    <source>
        <dbReference type="Proteomes" id="UP000092462"/>
    </source>
</evidence>
<proteinExistence type="inferred from homology"/>
<dbReference type="Pfam" id="PF05199">
    <property type="entry name" value="GMC_oxred_C"/>
    <property type="match status" value="2"/>
</dbReference>
<dbReference type="InterPro" id="IPR012132">
    <property type="entry name" value="GMC_OxRdtase"/>
</dbReference>
<dbReference type="AlphaFoldDB" id="A0A1B0DMM1"/>
<dbReference type="VEuPathDB" id="VectorBase:PPAI009613"/>
<sequence>STEPLKFVIHGAADELGYEILEDVNGEEHIGFGFIQGTVHNGKRFSTAKAFLKPAQERPNLHVAKWSHVIDLQIDDKGTVTGVKVNVNGTKEILAKAKKEVILSAGAINTPQILMLSGIGPEKHLKEMNIPVVKDLAVGENLQDHPVVPMFFAFHKSEAIAITREEMNDAMYMFLTHGIGFLTNHGTIDTMGFVNTKNDSVFPDIQYHHFSFKKASPEIFFTLSTIAFEQPIVERVIKENKDQNIIMVMVTLLNPKSRGKIVLRSNEPEHKPKIYSGYLEDTEDVDTFKRGVKHYYEEFLPTEAFKSQEAQFIKVPIPECDKLEFPSEEYWECYIRNVVTTLYHPAGTAKMGPDTDKAAVVDPRLRVKGVKGLRVIDASIMPEIVSGNTNAPTIMIGEKGADMIKEDWKDDSKHEELLSSFRVSLWQMETFTLPCASQSVGPANQLIGLLINTLLASQCALSPPEMWPKDYGPTALEKGFEEYDFIVVGAGSAGSVVASRLSENPNWKVLLLEAGGDPPIESEMPCMQFTLQNTPYDWNFRTAPSKKSSLSHPNGILWSRGKFLGGTSGMNHMLHLRGNNRDYDRWEMDRNVGWGWNTVLPYFKKSEDMLNEQLINTVAATNHGRGGPLKIDTFRNTDPMRDALQTAAIELGHRIIPDIYGDEYLGFGSASANIDNGTRCSSARGYLVPARDRPNLHVIKNAHVTKVKIDPLTATATGVYITFNKMTEMIVNARKEVILSAGVINTPQILMLSGIGPQKYMKKLNIPMVTDLPVGKSLQDQITVPFFMKIPKNTQGPPVQVPIENVPQPPTETPICPHGIHQKKPVEFTREEMDAFYHYLTKRNISESYILDFVGFFNTVNLTDRYPDIQIQYNLFKMGDKAIFLKFLEIMGYDESINRILESAIDQGDLLISWIILLQPKSMGKLKMQTANPLDALYINHKYLEKRDDVDTLVRGIEIQKKFLLTMAFRHNQVEELQIPILTCGINDGTKRYWDCYSRHMVTTTYNTVGTAKMGPDTDRMAVVDPRLNVRGVKGLRVVDASIMPTLPSGGVNAPTIPNLFFSMQHSAYDWDFRAEKSDKASKSIKNGSFWPRGKMLGGSSSINAMVYIRGNRRDYNQWEENGNTGWGWKDVLEYFKKSEGNKDDLVVESGEGQFHFQLIDTQ</sequence>
<name>A0A1B0DMM1_PHLPP</name>
<dbReference type="PROSITE" id="PS00623">
    <property type="entry name" value="GMC_OXRED_1"/>
    <property type="match status" value="1"/>
</dbReference>
<dbReference type="PROSITE" id="PS00624">
    <property type="entry name" value="GMC_OXRED_2"/>
    <property type="match status" value="1"/>
</dbReference>
<evidence type="ECO:0000256" key="3">
    <source>
        <dbReference type="ARBA" id="ARBA00022630"/>
    </source>
</evidence>
<evidence type="ECO:0000256" key="1">
    <source>
        <dbReference type="ARBA" id="ARBA00001974"/>
    </source>
</evidence>
<dbReference type="GO" id="GO:0050660">
    <property type="term" value="F:flavin adenine dinucleotide binding"/>
    <property type="evidence" value="ECO:0007669"/>
    <property type="project" value="InterPro"/>
</dbReference>
<evidence type="ECO:0000256" key="5">
    <source>
        <dbReference type="RuleBase" id="RU003968"/>
    </source>
</evidence>
<dbReference type="EMBL" id="AJVK01016890">
    <property type="status" value="NOT_ANNOTATED_CDS"/>
    <property type="molecule type" value="Genomic_DNA"/>
</dbReference>
<feature type="domain" description="Glucose-methanol-choline oxidoreductase N-terminal" evidence="6">
    <location>
        <begin position="1094"/>
        <end position="1117"/>
    </location>
</feature>
<accession>A0A1B0DMM1</accession>
<protein>
    <recommendedName>
        <fullName evidence="6 7">Glucose-methanol-choline oxidoreductase N-terminal domain-containing protein</fullName>
    </recommendedName>
</protein>
<keyword evidence="9" id="KW-1185">Reference proteome</keyword>
<dbReference type="Pfam" id="PF00732">
    <property type="entry name" value="GMC_oxred_N"/>
    <property type="match status" value="3"/>
</dbReference>
<evidence type="ECO:0000259" key="7">
    <source>
        <dbReference type="PROSITE" id="PS00624"/>
    </source>
</evidence>
<dbReference type="PANTHER" id="PTHR11552:SF147">
    <property type="entry name" value="CHOLINE DEHYDROGENASE, MITOCHONDRIAL"/>
    <property type="match status" value="1"/>
</dbReference>
<dbReference type="InterPro" id="IPR007867">
    <property type="entry name" value="GMC_OxRtase_C"/>
</dbReference>
<dbReference type="GO" id="GO:0016614">
    <property type="term" value="F:oxidoreductase activity, acting on CH-OH group of donors"/>
    <property type="evidence" value="ECO:0007669"/>
    <property type="project" value="InterPro"/>
</dbReference>
<evidence type="ECO:0000256" key="2">
    <source>
        <dbReference type="ARBA" id="ARBA00010790"/>
    </source>
</evidence>
<organism evidence="8 9">
    <name type="scientific">Phlebotomus papatasi</name>
    <name type="common">Sandfly</name>
    <dbReference type="NCBI Taxonomy" id="29031"/>
    <lineage>
        <taxon>Eukaryota</taxon>
        <taxon>Metazoa</taxon>
        <taxon>Ecdysozoa</taxon>
        <taxon>Arthropoda</taxon>
        <taxon>Hexapoda</taxon>
        <taxon>Insecta</taxon>
        <taxon>Pterygota</taxon>
        <taxon>Neoptera</taxon>
        <taxon>Endopterygota</taxon>
        <taxon>Diptera</taxon>
        <taxon>Nematocera</taxon>
        <taxon>Psychodoidea</taxon>
        <taxon>Psychodidae</taxon>
        <taxon>Phlebotomus</taxon>
        <taxon>Phlebotomus</taxon>
    </lineage>
</organism>
<evidence type="ECO:0000259" key="6">
    <source>
        <dbReference type="PROSITE" id="PS00623"/>
    </source>
</evidence>
<dbReference type="Proteomes" id="UP000092462">
    <property type="component" value="Unassembled WGS sequence"/>
</dbReference>
<evidence type="ECO:0000256" key="4">
    <source>
        <dbReference type="ARBA" id="ARBA00022827"/>
    </source>
</evidence>
<dbReference type="SUPFAM" id="SSF51905">
    <property type="entry name" value="FAD/NAD(P)-binding domain"/>
    <property type="match status" value="3"/>
</dbReference>
<dbReference type="VEuPathDB" id="VectorBase:PPAPM1_003872"/>
<dbReference type="SUPFAM" id="SSF54373">
    <property type="entry name" value="FAD-linked reductases, C-terminal domain"/>
    <property type="match status" value="2"/>
</dbReference>
<evidence type="ECO:0000313" key="8">
    <source>
        <dbReference type="EnsemblMetazoa" id="PPAI009613-PA"/>
    </source>
</evidence>
<dbReference type="PANTHER" id="PTHR11552">
    <property type="entry name" value="GLUCOSE-METHANOL-CHOLINE GMC OXIDOREDUCTASE"/>
    <property type="match status" value="1"/>
</dbReference>
<dbReference type="InterPro" id="IPR036188">
    <property type="entry name" value="FAD/NAD-bd_sf"/>
</dbReference>
<dbReference type="EnsemblMetazoa" id="PPAI009613-RA">
    <property type="protein sequence ID" value="PPAI009613-PA"/>
    <property type="gene ID" value="PPAI009613"/>
</dbReference>
<feature type="domain" description="Glucose-methanol-choline oxidoreductase N-terminal" evidence="7">
    <location>
        <begin position="106"/>
        <end position="120"/>
    </location>
</feature>
<comment type="similarity">
    <text evidence="2 5">Belongs to the GMC oxidoreductase family.</text>
</comment>
<dbReference type="InterPro" id="IPR000172">
    <property type="entry name" value="GMC_OxRdtase_N"/>
</dbReference>
<dbReference type="Gene3D" id="3.30.560.10">
    <property type="entry name" value="Glucose Oxidase, domain 3"/>
    <property type="match status" value="3"/>
</dbReference>
<dbReference type="VEuPathDB" id="VectorBase:PPAPM1_011772"/>
<reference evidence="8" key="1">
    <citation type="submission" date="2022-08" db="UniProtKB">
        <authorList>
            <consortium name="EnsemblMetazoa"/>
        </authorList>
    </citation>
    <scope>IDENTIFICATION</scope>
    <source>
        <strain evidence="8">Israel</strain>
    </source>
</reference>
<keyword evidence="3 5" id="KW-0285">Flavoprotein</keyword>
<keyword evidence="4 5" id="KW-0274">FAD</keyword>